<dbReference type="Gene3D" id="3.40.50.1820">
    <property type="entry name" value="alpha/beta hydrolase"/>
    <property type="match status" value="1"/>
</dbReference>
<dbReference type="Pfam" id="PF00975">
    <property type="entry name" value="Thioesterase"/>
    <property type="match status" value="1"/>
</dbReference>
<evidence type="ECO:0000313" key="5">
    <source>
        <dbReference type="Proteomes" id="UP000267900"/>
    </source>
</evidence>
<dbReference type="SMART" id="SM00824">
    <property type="entry name" value="PKS_TE"/>
    <property type="match status" value="1"/>
</dbReference>
<feature type="domain" description="Thioesterase TesA-like" evidence="3">
    <location>
        <begin position="26"/>
        <end position="248"/>
    </location>
</feature>
<name>A0A3Q9FW84_STRLT</name>
<keyword evidence="5" id="KW-1185">Reference proteome</keyword>
<evidence type="ECO:0000256" key="1">
    <source>
        <dbReference type="ARBA" id="ARBA00007169"/>
    </source>
</evidence>
<dbReference type="RefSeq" id="WP_126913141.1">
    <property type="nucleotide sequence ID" value="NZ_CP034587.1"/>
</dbReference>
<dbReference type="GO" id="GO:0008610">
    <property type="term" value="P:lipid biosynthetic process"/>
    <property type="evidence" value="ECO:0007669"/>
    <property type="project" value="TreeGrafter"/>
</dbReference>
<keyword evidence="2" id="KW-0378">Hydrolase</keyword>
<evidence type="ECO:0000259" key="3">
    <source>
        <dbReference type="SMART" id="SM00824"/>
    </source>
</evidence>
<dbReference type="SUPFAM" id="SSF53474">
    <property type="entry name" value="alpha/beta-Hydrolases"/>
    <property type="match status" value="1"/>
</dbReference>
<dbReference type="PANTHER" id="PTHR11487:SF0">
    <property type="entry name" value="S-ACYL FATTY ACID SYNTHASE THIOESTERASE, MEDIUM CHAIN"/>
    <property type="match status" value="1"/>
</dbReference>
<protein>
    <submittedName>
        <fullName evidence="4">Thioesterase</fullName>
    </submittedName>
</protein>
<dbReference type="GO" id="GO:0016787">
    <property type="term" value="F:hydrolase activity"/>
    <property type="evidence" value="ECO:0007669"/>
    <property type="project" value="UniProtKB-KW"/>
</dbReference>
<dbReference type="InterPro" id="IPR001031">
    <property type="entry name" value="Thioesterase"/>
</dbReference>
<dbReference type="AlphaFoldDB" id="A0A3Q9FW84"/>
<evidence type="ECO:0000313" key="4">
    <source>
        <dbReference type="EMBL" id="AZQ70576.1"/>
    </source>
</evidence>
<organism evidence="4 5">
    <name type="scientific">Streptomyces luteoverticillatus</name>
    <name type="common">Streptoverticillium luteoverticillatus</name>
    <dbReference type="NCBI Taxonomy" id="66425"/>
    <lineage>
        <taxon>Bacteria</taxon>
        <taxon>Bacillati</taxon>
        <taxon>Actinomycetota</taxon>
        <taxon>Actinomycetes</taxon>
        <taxon>Kitasatosporales</taxon>
        <taxon>Streptomycetaceae</taxon>
        <taxon>Streptomyces</taxon>
    </lineage>
</organism>
<dbReference type="OrthoDB" id="8480037at2"/>
<gene>
    <name evidence="4" type="ORF">EKH77_04520</name>
</gene>
<evidence type="ECO:0000256" key="2">
    <source>
        <dbReference type="ARBA" id="ARBA00022801"/>
    </source>
</evidence>
<dbReference type="PANTHER" id="PTHR11487">
    <property type="entry name" value="THIOESTERASE"/>
    <property type="match status" value="1"/>
</dbReference>
<dbReference type="InterPro" id="IPR029058">
    <property type="entry name" value="AB_hydrolase_fold"/>
</dbReference>
<sequence>MTAPTATDDLWLRRYRQVADPAVRLVCFPHAGGSASAYLPFARTLPDFVEVLAVQYPGRQDRRQEPFLESVDALVDHVLPALEPWLDRPLALFGHSLGSLLAYETARRLVARDPAAPAHLLVSGRVGPTVPREITTHLLDDDQLIAKVAELRGTDPRVLADEELLRMALPTIRNDYRVAASYTWRPGPRLACPLTVLTAVDDPHVPADGARAWHHRTTGPTAYHSWPGGHFYLNEHTTAVCRVIEDALRPLAAPPRPAPPSVTE</sequence>
<dbReference type="InterPro" id="IPR020802">
    <property type="entry name" value="TesA-like"/>
</dbReference>
<comment type="similarity">
    <text evidence="1">Belongs to the thioesterase family.</text>
</comment>
<dbReference type="EMBL" id="CP034587">
    <property type="protein sequence ID" value="AZQ70576.1"/>
    <property type="molecule type" value="Genomic_DNA"/>
</dbReference>
<reference evidence="4 5" key="1">
    <citation type="submission" date="2018-12" db="EMBL/GenBank/DDBJ databases">
        <title>The whole draft genome of Streptomyce luteoverticillatus CGMCC 15060.</title>
        <authorList>
            <person name="Feng Z."/>
            <person name="Chen G."/>
            <person name="Zhang J."/>
            <person name="Zhu H."/>
            <person name="Yu X."/>
            <person name="Zhang W."/>
            <person name="Zhang X."/>
        </authorList>
    </citation>
    <scope>NUCLEOTIDE SEQUENCE [LARGE SCALE GENOMIC DNA]</scope>
    <source>
        <strain evidence="4 5">CGMCC 15060</strain>
    </source>
</reference>
<proteinExistence type="inferred from homology"/>
<accession>A0A3Q9FW84</accession>
<dbReference type="Proteomes" id="UP000267900">
    <property type="component" value="Chromosome"/>
</dbReference>
<dbReference type="InterPro" id="IPR012223">
    <property type="entry name" value="TEII"/>
</dbReference>